<gene>
    <name evidence="1" type="ORF">Pmani_024558</name>
</gene>
<sequence>MDRCAAVVTSTTDNGKVMMLVWRVSTEAVVGFDYSPGLLRVALWQGSFTSHNNTVIKWNQSFVVDVSTYHDL</sequence>
<keyword evidence="2" id="KW-1185">Reference proteome</keyword>
<reference evidence="1" key="1">
    <citation type="submission" date="2023-11" db="EMBL/GenBank/DDBJ databases">
        <title>Genome assemblies of two species of porcelain crab, Petrolisthes cinctipes and Petrolisthes manimaculis (Anomura: Porcellanidae).</title>
        <authorList>
            <person name="Angst P."/>
        </authorList>
    </citation>
    <scope>NUCLEOTIDE SEQUENCE</scope>
    <source>
        <strain evidence="1">PB745_02</strain>
        <tissue evidence="1">Gill</tissue>
    </source>
</reference>
<comment type="caution">
    <text evidence="1">The sequence shown here is derived from an EMBL/GenBank/DDBJ whole genome shotgun (WGS) entry which is preliminary data.</text>
</comment>
<dbReference type="EMBL" id="JAWZYT010002587">
    <property type="protein sequence ID" value="KAK4303408.1"/>
    <property type="molecule type" value="Genomic_DNA"/>
</dbReference>
<protein>
    <submittedName>
        <fullName evidence="1">Uncharacterized protein</fullName>
    </submittedName>
</protein>
<accession>A0AAE1TYJ5</accession>
<dbReference type="AlphaFoldDB" id="A0AAE1TYJ5"/>
<name>A0AAE1TYJ5_9EUCA</name>
<organism evidence="1 2">
    <name type="scientific">Petrolisthes manimaculis</name>
    <dbReference type="NCBI Taxonomy" id="1843537"/>
    <lineage>
        <taxon>Eukaryota</taxon>
        <taxon>Metazoa</taxon>
        <taxon>Ecdysozoa</taxon>
        <taxon>Arthropoda</taxon>
        <taxon>Crustacea</taxon>
        <taxon>Multicrustacea</taxon>
        <taxon>Malacostraca</taxon>
        <taxon>Eumalacostraca</taxon>
        <taxon>Eucarida</taxon>
        <taxon>Decapoda</taxon>
        <taxon>Pleocyemata</taxon>
        <taxon>Anomura</taxon>
        <taxon>Galatheoidea</taxon>
        <taxon>Porcellanidae</taxon>
        <taxon>Petrolisthes</taxon>
    </lineage>
</organism>
<evidence type="ECO:0000313" key="2">
    <source>
        <dbReference type="Proteomes" id="UP001292094"/>
    </source>
</evidence>
<proteinExistence type="predicted"/>
<dbReference type="Proteomes" id="UP001292094">
    <property type="component" value="Unassembled WGS sequence"/>
</dbReference>
<evidence type="ECO:0000313" key="1">
    <source>
        <dbReference type="EMBL" id="KAK4303408.1"/>
    </source>
</evidence>